<keyword evidence="4" id="KW-1185">Reference proteome</keyword>
<dbReference type="PANTHER" id="PTHR33608">
    <property type="entry name" value="BLL2464 PROTEIN"/>
    <property type="match status" value="1"/>
</dbReference>
<proteinExistence type="predicted"/>
<feature type="domain" description="DUF58" evidence="2">
    <location>
        <begin position="211"/>
        <end position="418"/>
    </location>
</feature>
<accession>A0A316FZ72</accession>
<evidence type="ECO:0000256" key="1">
    <source>
        <dbReference type="SAM" id="Phobius"/>
    </source>
</evidence>
<protein>
    <submittedName>
        <fullName evidence="3">Uncharacterized protein (DUF58 family)</fullName>
    </submittedName>
</protein>
<dbReference type="InterPro" id="IPR002881">
    <property type="entry name" value="DUF58"/>
</dbReference>
<gene>
    <name evidence="3" type="ORF">C8D97_104214</name>
</gene>
<dbReference type="InterPro" id="IPR036465">
    <property type="entry name" value="vWFA_dom_sf"/>
</dbReference>
<evidence type="ECO:0000313" key="4">
    <source>
        <dbReference type="Proteomes" id="UP000245790"/>
    </source>
</evidence>
<feature type="transmembrane region" description="Helical" evidence="1">
    <location>
        <begin position="43"/>
        <end position="63"/>
    </location>
</feature>
<dbReference type="RefSeq" id="WP_109762968.1">
    <property type="nucleotide sequence ID" value="NZ_QGGU01000004.1"/>
</dbReference>
<dbReference type="AlphaFoldDB" id="A0A316FZ72"/>
<dbReference type="EMBL" id="QGGU01000004">
    <property type="protein sequence ID" value="PWK52996.1"/>
    <property type="molecule type" value="Genomic_DNA"/>
</dbReference>
<evidence type="ECO:0000259" key="2">
    <source>
        <dbReference type="Pfam" id="PF01882"/>
    </source>
</evidence>
<dbReference type="OrthoDB" id="9812729at2"/>
<comment type="caution">
    <text evidence="3">The sequence shown here is derived from an EMBL/GenBank/DDBJ whole genome shotgun (WGS) entry which is preliminary data.</text>
</comment>
<name>A0A316FZ72_9GAMM</name>
<dbReference type="PANTHER" id="PTHR33608:SF3">
    <property type="entry name" value="SLR2013 PROTEIN"/>
    <property type="match status" value="1"/>
</dbReference>
<keyword evidence="1" id="KW-0472">Membrane</keyword>
<evidence type="ECO:0000313" key="3">
    <source>
        <dbReference type="EMBL" id="PWK52996.1"/>
    </source>
</evidence>
<reference evidence="3 4" key="1">
    <citation type="submission" date="2018-05" db="EMBL/GenBank/DDBJ databases">
        <title>Genomic Encyclopedia of Type Strains, Phase IV (KMG-IV): sequencing the most valuable type-strain genomes for metagenomic binning, comparative biology and taxonomic classification.</title>
        <authorList>
            <person name="Goeker M."/>
        </authorList>
    </citation>
    <scope>NUCLEOTIDE SEQUENCE [LARGE SCALE GENOMIC DNA]</scope>
    <source>
        <strain evidence="3 4">DSM 25350</strain>
    </source>
</reference>
<dbReference type="SUPFAM" id="SSF53300">
    <property type="entry name" value="vWA-like"/>
    <property type="match status" value="1"/>
</dbReference>
<sequence>MRPSQTFLIGLACWFVLALIIAAYAIAESAFEYLPRLTSLGINFWLFAGASFLLIAVMDLFSLRQLSSLTSSRKVSHNLAVSAFTDVTLSIKNPLSRSVQLFVNDHYPEHSEIKGLPYQVNLKGHSHCSVTYQFARHKRGDAEFGSTRLLASSRLKLWQRLVLTAKPQAIKVYPNFAAIHQYILLSADQQTSQLGIRLAHRRGDGLEFHQLREYRLGDTLRQIDWRASSRLKKLISKEYQEEKDQNIIFLLDCGRRMRTQDQQLSHFDHSLNALLLLSYIGLKQGDAVGLLTFGGINRWLAPQKGTHIINTLLNQVYDCHPTLAASDFIEAATELNKRIRKRSLVVLISNCRDEDWVELEPAINLLNKHHLILLANLREQSLDDVLDKPVQRFEQALTYAETTEYLQQRQQLNNQTRNKGVITLDTVPKQLASLLVNQYFDIKRSGKL</sequence>
<keyword evidence="1" id="KW-0812">Transmembrane</keyword>
<dbReference type="Proteomes" id="UP000245790">
    <property type="component" value="Unassembled WGS sequence"/>
</dbReference>
<dbReference type="Pfam" id="PF01882">
    <property type="entry name" value="DUF58"/>
    <property type="match status" value="1"/>
</dbReference>
<keyword evidence="1" id="KW-1133">Transmembrane helix</keyword>
<organism evidence="3 4">
    <name type="scientific">Pleionea mediterranea</name>
    <dbReference type="NCBI Taxonomy" id="523701"/>
    <lineage>
        <taxon>Bacteria</taxon>
        <taxon>Pseudomonadati</taxon>
        <taxon>Pseudomonadota</taxon>
        <taxon>Gammaproteobacteria</taxon>
        <taxon>Oceanospirillales</taxon>
        <taxon>Pleioneaceae</taxon>
        <taxon>Pleionea</taxon>
    </lineage>
</organism>